<proteinExistence type="predicted"/>
<dbReference type="InterPro" id="IPR051842">
    <property type="entry name" value="uS12_prolyl_hydroxylase"/>
</dbReference>
<evidence type="ECO:0000259" key="1">
    <source>
        <dbReference type="Pfam" id="PF13640"/>
    </source>
</evidence>
<dbReference type="EMBL" id="MN739155">
    <property type="protein sequence ID" value="QHS91141.1"/>
    <property type="molecule type" value="Genomic_DNA"/>
</dbReference>
<accession>A0A6C0BHE1</accession>
<dbReference type="PANTHER" id="PTHR12117">
    <property type="entry name" value="HISTONE ACETYLTRANSFERASE COMPLEX"/>
    <property type="match status" value="1"/>
</dbReference>
<protein>
    <recommendedName>
        <fullName evidence="1">Prolyl 4-hydroxylase alpha subunit Fe(2+) 2OG dioxygenase domain-containing protein</fullName>
    </recommendedName>
</protein>
<sequence length="241" mass="28247">MIRQESIDILQKGYTETYPFPYIVIDNFLEREALEQIVSEVRTMNSEDAYYKATHKPNALEFNKFAFKSNFPPMMDRFFKELVSESFVQSIEKLTGIQPIIKNDLSLAGAGLHRISNEGYLAIHTDFNTYTHPEHGKLDRRINILIYLNPVWEEEYKGHLWLCNDTEPIKKILPILNRCVIFNTTSQSFHGHPERLCLPDGICRESIACYYYTKNVNDPLDFEGLEQHSSALIYRQFKYDF</sequence>
<organism evidence="2">
    <name type="scientific">viral metagenome</name>
    <dbReference type="NCBI Taxonomy" id="1070528"/>
    <lineage>
        <taxon>unclassified sequences</taxon>
        <taxon>metagenomes</taxon>
        <taxon>organismal metagenomes</taxon>
    </lineage>
</organism>
<name>A0A6C0BHE1_9ZZZZ</name>
<reference evidence="2" key="1">
    <citation type="journal article" date="2020" name="Nature">
        <title>Giant virus diversity and host interactions through global metagenomics.</title>
        <authorList>
            <person name="Schulz F."/>
            <person name="Roux S."/>
            <person name="Paez-Espino D."/>
            <person name="Jungbluth S."/>
            <person name="Walsh D.A."/>
            <person name="Denef V.J."/>
            <person name="McMahon K.D."/>
            <person name="Konstantinidis K.T."/>
            <person name="Eloe-Fadrosh E.A."/>
            <person name="Kyrpides N.C."/>
            <person name="Woyke T."/>
        </authorList>
    </citation>
    <scope>NUCLEOTIDE SEQUENCE</scope>
    <source>
        <strain evidence="2">GVMAG-M-3300013004-44</strain>
    </source>
</reference>
<dbReference type="InterPro" id="IPR044862">
    <property type="entry name" value="Pro_4_hyd_alph_FE2OG_OXY"/>
</dbReference>
<dbReference type="Pfam" id="PF13640">
    <property type="entry name" value="2OG-FeII_Oxy_3"/>
    <property type="match status" value="1"/>
</dbReference>
<dbReference type="Gene3D" id="2.60.120.620">
    <property type="entry name" value="q2cbj1_9rhob like domain"/>
    <property type="match status" value="1"/>
</dbReference>
<dbReference type="AlphaFoldDB" id="A0A6C0BHE1"/>
<feature type="domain" description="Prolyl 4-hydroxylase alpha subunit Fe(2+) 2OG dioxygenase" evidence="1">
    <location>
        <begin position="111"/>
        <end position="211"/>
    </location>
</feature>
<dbReference type="PANTHER" id="PTHR12117:SF0">
    <property type="entry name" value="PROLYL 3-HYDROXYLASE OGFOD1"/>
    <property type="match status" value="1"/>
</dbReference>
<evidence type="ECO:0000313" key="2">
    <source>
        <dbReference type="EMBL" id="QHS91141.1"/>
    </source>
</evidence>